<proteinExistence type="predicted"/>
<feature type="compositionally biased region" description="Polar residues" evidence="1">
    <location>
        <begin position="571"/>
        <end position="581"/>
    </location>
</feature>
<feature type="compositionally biased region" description="Low complexity" evidence="1">
    <location>
        <begin position="172"/>
        <end position="182"/>
    </location>
</feature>
<evidence type="ECO:0000313" key="3">
    <source>
        <dbReference type="Proteomes" id="UP000053562"/>
    </source>
</evidence>
<name>A0A0J9S5D6_PLAVI</name>
<sequence>MDISTLREKRICIDDSSRAHEEKYTTFFLLNPDGILDSVAGLENLSFSFESISYKNARCYKCLSVFSCESSAVYRACPKCHVVNALVPHDSIGRKVIILVCYQCNRRNLTNIDCPYVQCFWCSRMNLSQYYSEHLSPSQSAHPSPQRRQSRNHRGPLANMFKCLRLTKNRRNASPSSGSSAKESCEESCEENPSGEAAQGEVENGSIQNQASFEDDREGEREDDREEDPNGQRANNKLFCEEETHGYAPEVKYPNEDYRRNYSKSNNSVYSTSANCVPYSNDKFQNDYMRNSTNNYGQMGYLKKGSNDNGSAHMAGGRNYSHNGSGGHGMGGGYSIGGSHNMSGRVGNPSGGYSREHNSFYNGKYEKSYPSSYSHTNTQASSWNKDSSKVHGSNNQEMQRTEKYNDKLGAIVESGNVKRKTIMFNNINDSNAKKMNKTISFLEMEKKRDSDVRACIEYFNSLRKGKNDDIKMILENRNFKELNIPKEHLENGDFYKYVEYYKKHNLKDLIDQFNESAANDRNKGKGKDSDVKGKGSSSSVSNVTSKDKAKESGSSIGNDKGKNAAGDPSGNGKNVASNSTDGKTKKNKRPENDSRDDPSDGDANAYHKKKKSKCDENVKPTFYTINDLFD</sequence>
<feature type="region of interest" description="Disordered" evidence="1">
    <location>
        <begin position="517"/>
        <end position="620"/>
    </location>
</feature>
<dbReference type="OrthoDB" id="372484at2759"/>
<evidence type="ECO:0000313" key="2">
    <source>
        <dbReference type="EMBL" id="KMZ77994.1"/>
    </source>
</evidence>
<accession>A0A0J9S5D6</accession>
<feature type="region of interest" description="Disordered" evidence="1">
    <location>
        <begin position="170"/>
        <end position="242"/>
    </location>
</feature>
<evidence type="ECO:0000256" key="1">
    <source>
        <dbReference type="SAM" id="MobiDB-lite"/>
    </source>
</evidence>
<dbReference type="EMBL" id="KQ234376">
    <property type="protein sequence ID" value="KMZ77994.1"/>
    <property type="molecule type" value="Genomic_DNA"/>
</dbReference>
<feature type="compositionally biased region" description="Basic and acidic residues" evidence="1">
    <location>
        <begin position="589"/>
        <end position="598"/>
    </location>
</feature>
<dbReference type="AlphaFoldDB" id="A0A0J9S5D6"/>
<feature type="compositionally biased region" description="Acidic residues" evidence="1">
    <location>
        <begin position="213"/>
        <end position="229"/>
    </location>
</feature>
<protein>
    <submittedName>
        <fullName evidence="2">Uncharacterized protein</fullName>
    </submittedName>
</protein>
<organism evidence="2 3">
    <name type="scientific">Plasmodium vivax India VII</name>
    <dbReference type="NCBI Taxonomy" id="1077284"/>
    <lineage>
        <taxon>Eukaryota</taxon>
        <taxon>Sar</taxon>
        <taxon>Alveolata</taxon>
        <taxon>Apicomplexa</taxon>
        <taxon>Aconoidasida</taxon>
        <taxon>Haemosporida</taxon>
        <taxon>Plasmodiidae</taxon>
        <taxon>Plasmodium</taxon>
        <taxon>Plasmodium (Plasmodium)</taxon>
    </lineage>
</organism>
<gene>
    <name evidence="2" type="ORF">PVIIG_00681</name>
</gene>
<reference evidence="2 3" key="1">
    <citation type="submission" date="2011-08" db="EMBL/GenBank/DDBJ databases">
        <title>The Genome Sequence of Plasmodium vivax India VII.</title>
        <authorList>
            <consortium name="The Broad Institute Genome Sequencing Platform"/>
            <consortium name="The Broad Institute Genome Sequencing Center for Infectious Disease"/>
            <person name="Neafsey D."/>
            <person name="Carlton J."/>
            <person name="Barnwell J."/>
            <person name="Collins W."/>
            <person name="Escalante A."/>
            <person name="Mullikin J."/>
            <person name="Saul A."/>
            <person name="Guigo R."/>
            <person name="Camara F."/>
            <person name="Young S.K."/>
            <person name="Zeng Q."/>
            <person name="Gargeya S."/>
            <person name="Fitzgerald M."/>
            <person name="Haas B."/>
            <person name="Abouelleil A."/>
            <person name="Alvarado L."/>
            <person name="Arachchi H.M."/>
            <person name="Berlin A."/>
            <person name="Brown A."/>
            <person name="Chapman S.B."/>
            <person name="Chen Z."/>
            <person name="Dunbar C."/>
            <person name="Freedman E."/>
            <person name="Gearin G."/>
            <person name="Gellesch M."/>
            <person name="Goldberg J."/>
            <person name="Griggs A."/>
            <person name="Gujja S."/>
            <person name="Heiman D."/>
            <person name="Howarth C."/>
            <person name="Larson L."/>
            <person name="Lui A."/>
            <person name="MacDonald P.J.P."/>
            <person name="Montmayeur A."/>
            <person name="Murphy C."/>
            <person name="Neiman D."/>
            <person name="Pearson M."/>
            <person name="Priest M."/>
            <person name="Roberts A."/>
            <person name="Saif S."/>
            <person name="Shea T."/>
            <person name="Shenoy N."/>
            <person name="Sisk P."/>
            <person name="Stolte C."/>
            <person name="Sykes S."/>
            <person name="Wortman J."/>
            <person name="Nusbaum C."/>
            <person name="Birren B."/>
        </authorList>
    </citation>
    <scope>NUCLEOTIDE SEQUENCE [LARGE SCALE GENOMIC DNA]</scope>
    <source>
        <strain evidence="2 3">India VII</strain>
    </source>
</reference>
<feature type="compositionally biased region" description="Basic and acidic residues" evidence="1">
    <location>
        <begin position="518"/>
        <end position="533"/>
    </location>
</feature>
<feature type="compositionally biased region" description="Polar residues" evidence="1">
    <location>
        <begin position="370"/>
        <end position="398"/>
    </location>
</feature>
<feature type="compositionally biased region" description="Low complexity" evidence="1">
    <location>
        <begin position="534"/>
        <end position="544"/>
    </location>
</feature>
<dbReference type="Proteomes" id="UP000053562">
    <property type="component" value="Unassembled WGS sequence"/>
</dbReference>
<feature type="region of interest" description="Disordered" evidence="1">
    <location>
        <begin position="370"/>
        <end position="399"/>
    </location>
</feature>